<dbReference type="CDD" id="cd00590">
    <property type="entry name" value="RRM_SF"/>
    <property type="match status" value="1"/>
</dbReference>
<evidence type="ECO:0000313" key="5">
    <source>
        <dbReference type="Proteomes" id="UP001633002"/>
    </source>
</evidence>
<evidence type="ECO:0000256" key="1">
    <source>
        <dbReference type="PROSITE-ProRule" id="PRU00176"/>
    </source>
</evidence>
<feature type="compositionally biased region" description="Acidic residues" evidence="2">
    <location>
        <begin position="280"/>
        <end position="289"/>
    </location>
</feature>
<comment type="caution">
    <text evidence="4">The sequence shown here is derived from an EMBL/GenBank/DDBJ whole genome shotgun (WGS) entry which is preliminary data.</text>
</comment>
<protein>
    <recommendedName>
        <fullName evidence="3">RRM domain-containing protein</fullName>
    </recommendedName>
</protein>
<feature type="region of interest" description="Disordered" evidence="2">
    <location>
        <begin position="471"/>
        <end position="501"/>
    </location>
</feature>
<dbReference type="Proteomes" id="UP001633002">
    <property type="component" value="Unassembled WGS sequence"/>
</dbReference>
<feature type="compositionally biased region" description="Basic residues" evidence="2">
    <location>
        <begin position="154"/>
        <end position="167"/>
    </location>
</feature>
<accession>A0ABD3IFP6</accession>
<name>A0ABD3IFP6_9MARC</name>
<dbReference type="InterPro" id="IPR012677">
    <property type="entry name" value="Nucleotide-bd_a/b_plait_sf"/>
</dbReference>
<feature type="compositionally biased region" description="Low complexity" evidence="2">
    <location>
        <begin position="35"/>
        <end position="47"/>
    </location>
</feature>
<feature type="compositionally biased region" description="Basic and acidic residues" evidence="2">
    <location>
        <begin position="309"/>
        <end position="339"/>
    </location>
</feature>
<feature type="compositionally biased region" description="Basic and acidic residues" evidence="2">
    <location>
        <begin position="250"/>
        <end position="266"/>
    </location>
</feature>
<dbReference type="SUPFAM" id="SSF54928">
    <property type="entry name" value="RNA-binding domain, RBD"/>
    <property type="match status" value="1"/>
</dbReference>
<feature type="compositionally biased region" description="Low complexity" evidence="2">
    <location>
        <begin position="606"/>
        <end position="615"/>
    </location>
</feature>
<evidence type="ECO:0000256" key="2">
    <source>
        <dbReference type="SAM" id="MobiDB-lite"/>
    </source>
</evidence>
<evidence type="ECO:0000259" key="3">
    <source>
        <dbReference type="PROSITE" id="PS50102"/>
    </source>
</evidence>
<dbReference type="InterPro" id="IPR000504">
    <property type="entry name" value="RRM_dom"/>
</dbReference>
<sequence length="769" mass="84700">MGEAPIELAVQDTVTEIEVAVAELGESERPKHQRSSSVPSAMPSSSDSDSDVEGTQSNEETRNYSPITSSARRAGIDATSESSSSDYEITTGRQSSRVSFNKPTVVPARSCSTLDSLEGKSSSAAGGNMTKSSSMTTFTATVLKSSSGKSNSKVTHRFPSRKKKKAVPKTTRSRGAEQDSDEEEVRKRKKKRHSPPSNKKTMQRSKRAKDYDTSDSDSEDEDAHKVQQVPARNPIPQPTVEGTTPVNKSMELHSPRKHEEIAKNDENSSSESDVSTTSNDSDDEDEDEEEARRKTHSRKSSIHGSPPHDNSRGRAGAESDPFTQHERSHHESRHSHPQDNADEDRDEQSDDDRKIRRKQKKSASFSEASAIGSRAVTRIQTRISYSFSNRRSKVVVVRNLVPNVNQRLLQEFFSGCGTVTDVNIFKDQFGQCSGSAYIEFDSGEAARKAQQKTGHKFLGRVVQCEVVHEMNTSGHVDPPKSETKNPKFSSTKPKTGPTVATGVRIDIQSILKVFTRGGDTSSEDQSVRNPSHKKSKSTDSLHSPLKRDTVTAFSGNEQSVHDPNATAESFRGFQTAGATSRGSKKRLFGLSRSKSSGSRRKGSGSGSSSGKLGKSYSQSRHAPSQDPEPEGQQPQLESGETAEAESKGIEAKECDCHSRSIEVQSGAQPEVESRDILDRELQTSKDQRKWGQKHPWMKKMLFWQHLKTPRWHSCHSANSVEIRIAHSSIKKSPSLDLRAEPPEGYPLGYPHFASSSMRRLKVMTSERSS</sequence>
<feature type="domain" description="RRM" evidence="3">
    <location>
        <begin position="393"/>
        <end position="469"/>
    </location>
</feature>
<feature type="region of interest" description="Disordered" evidence="2">
    <location>
        <begin position="575"/>
        <end position="674"/>
    </location>
</feature>
<dbReference type="Pfam" id="PF00076">
    <property type="entry name" value="RRM_1"/>
    <property type="match status" value="1"/>
</dbReference>
<dbReference type="EMBL" id="JBJQOH010000001">
    <property type="protein sequence ID" value="KAL3701081.1"/>
    <property type="molecule type" value="Genomic_DNA"/>
</dbReference>
<feature type="compositionally biased region" description="Acidic residues" evidence="2">
    <location>
        <begin position="340"/>
        <end position="350"/>
    </location>
</feature>
<organism evidence="4 5">
    <name type="scientific">Riccia sorocarpa</name>
    <dbReference type="NCBI Taxonomy" id="122646"/>
    <lineage>
        <taxon>Eukaryota</taxon>
        <taxon>Viridiplantae</taxon>
        <taxon>Streptophyta</taxon>
        <taxon>Embryophyta</taxon>
        <taxon>Marchantiophyta</taxon>
        <taxon>Marchantiopsida</taxon>
        <taxon>Marchantiidae</taxon>
        <taxon>Marchantiales</taxon>
        <taxon>Ricciaceae</taxon>
        <taxon>Riccia</taxon>
    </lineage>
</organism>
<dbReference type="Gene3D" id="3.30.70.330">
    <property type="match status" value="1"/>
</dbReference>
<proteinExistence type="predicted"/>
<feature type="compositionally biased region" description="Polar residues" evidence="2">
    <location>
        <begin position="110"/>
        <end position="153"/>
    </location>
</feature>
<feature type="compositionally biased region" description="Polar residues" evidence="2">
    <location>
        <begin position="79"/>
        <end position="102"/>
    </location>
</feature>
<feature type="region of interest" description="Disordered" evidence="2">
    <location>
        <begin position="23"/>
        <end position="371"/>
    </location>
</feature>
<feature type="compositionally biased region" description="Basic and acidic residues" evidence="2">
    <location>
        <begin position="644"/>
        <end position="660"/>
    </location>
</feature>
<feature type="compositionally biased region" description="Polar residues" evidence="2">
    <location>
        <begin position="53"/>
        <end position="71"/>
    </location>
</feature>
<gene>
    <name evidence="4" type="ORF">R1sor_019103</name>
</gene>
<dbReference type="AlphaFoldDB" id="A0ABD3IFP6"/>
<feature type="region of interest" description="Disordered" evidence="2">
    <location>
        <begin position="516"/>
        <end position="546"/>
    </location>
</feature>
<keyword evidence="5" id="KW-1185">Reference proteome</keyword>
<evidence type="ECO:0000313" key="4">
    <source>
        <dbReference type="EMBL" id="KAL3701081.1"/>
    </source>
</evidence>
<keyword evidence="1" id="KW-0694">RNA-binding</keyword>
<reference evidence="4 5" key="1">
    <citation type="submission" date="2024-09" db="EMBL/GenBank/DDBJ databases">
        <title>Chromosome-scale assembly of Riccia sorocarpa.</title>
        <authorList>
            <person name="Paukszto L."/>
        </authorList>
    </citation>
    <scope>NUCLEOTIDE SEQUENCE [LARGE SCALE GENOMIC DNA]</scope>
    <source>
        <strain evidence="4">LP-2024</strain>
        <tissue evidence="4">Aerial parts of the thallus</tissue>
    </source>
</reference>
<dbReference type="SMART" id="SM00360">
    <property type="entry name" value="RRM"/>
    <property type="match status" value="1"/>
</dbReference>
<dbReference type="PROSITE" id="PS50102">
    <property type="entry name" value="RRM"/>
    <property type="match status" value="1"/>
</dbReference>
<dbReference type="InterPro" id="IPR035979">
    <property type="entry name" value="RBD_domain_sf"/>
</dbReference>
<feature type="compositionally biased region" description="Low complexity" evidence="2">
    <location>
        <begin position="267"/>
        <end position="279"/>
    </location>
</feature>
<feature type="compositionally biased region" description="Polar residues" evidence="2">
    <location>
        <begin position="518"/>
        <end position="529"/>
    </location>
</feature>
<dbReference type="GO" id="GO:0003723">
    <property type="term" value="F:RNA binding"/>
    <property type="evidence" value="ECO:0007669"/>
    <property type="project" value="UniProtKB-UniRule"/>
</dbReference>